<dbReference type="Pfam" id="PF14559">
    <property type="entry name" value="TPR_19"/>
    <property type="match status" value="1"/>
</dbReference>
<proteinExistence type="predicted"/>
<feature type="chain" id="PRO_5009272989" evidence="7">
    <location>
        <begin position="21"/>
        <end position="1163"/>
    </location>
</feature>
<reference evidence="10" key="1">
    <citation type="submission" date="2016-10" db="EMBL/GenBank/DDBJ databases">
        <authorList>
            <person name="Varghese N."/>
            <person name="Submissions S."/>
        </authorList>
    </citation>
    <scope>NUCLEOTIDE SEQUENCE [LARGE SCALE GENOMIC DNA]</scope>
    <source>
        <strain evidence="10">CCTCC 2012022</strain>
    </source>
</reference>
<evidence type="ECO:0000256" key="3">
    <source>
        <dbReference type="ARBA" id="ARBA00022729"/>
    </source>
</evidence>
<dbReference type="GO" id="GO:0030244">
    <property type="term" value="P:cellulose biosynthetic process"/>
    <property type="evidence" value="ECO:0007669"/>
    <property type="project" value="UniProtKB-KW"/>
</dbReference>
<keyword evidence="5" id="KW-0802">TPR repeat</keyword>
<dbReference type="SUPFAM" id="SSF48452">
    <property type="entry name" value="TPR-like"/>
    <property type="match status" value="2"/>
</dbReference>
<evidence type="ECO:0000256" key="4">
    <source>
        <dbReference type="ARBA" id="ARBA00022737"/>
    </source>
</evidence>
<keyword evidence="4" id="KW-0677">Repeat</keyword>
<dbReference type="RefSeq" id="WP_090211970.1">
    <property type="nucleotide sequence ID" value="NZ_LT629780.1"/>
</dbReference>
<dbReference type="Proteomes" id="UP000243063">
    <property type="component" value="Chromosome I"/>
</dbReference>
<dbReference type="Gene3D" id="1.25.40.10">
    <property type="entry name" value="Tetratricopeptide repeat domain"/>
    <property type="match status" value="4"/>
</dbReference>
<dbReference type="PANTHER" id="PTHR45586">
    <property type="entry name" value="TPR REPEAT-CONTAINING PROTEIN PA4667"/>
    <property type="match status" value="1"/>
</dbReference>
<keyword evidence="3 7" id="KW-0732">Signal</keyword>
<feature type="signal peptide" evidence="7">
    <location>
        <begin position="1"/>
        <end position="20"/>
    </location>
</feature>
<dbReference type="InterPro" id="IPR008410">
    <property type="entry name" value="BCSC_C"/>
</dbReference>
<dbReference type="InterPro" id="IPR051012">
    <property type="entry name" value="CellSynth/LPSAsmb/PSIAsmb"/>
</dbReference>
<evidence type="ECO:0000259" key="8">
    <source>
        <dbReference type="Pfam" id="PF05420"/>
    </source>
</evidence>
<keyword evidence="10" id="KW-1185">Reference proteome</keyword>
<keyword evidence="6" id="KW-0135">Cellulose biosynthesis</keyword>
<sequence length="1163" mass="127611">MQKLKGILLLCSLLPGLALAQVAPLGNPQRERLVEQLLLGEALGRDDLVDSALARLQQLDPESPEALAAEARLAIRRDELRRAGQLLNRLQRAAPDSVLLRQTRVLLKVALPAGRQRLLEARARAEQSIPDALRDYEQVLEGQLPSLDLALEYWRLRSRVDGQRPTAIANLEELARRYPGHAGVRLALADMLFAEERPQPALALLHELGGDAQAGQAAAQREFQYLSEQPLHPRSATAWEAFVARYPHTTLIGEARDNLDRDRRRLRDPAWQAFLRGQTLLDGGQTAAAEVELQRAKRRLPDEPGVQGTLGLALMRLGRHAEALNAFAAAQRLEQNTDLISKWYELQEASRYWVWLEQAEQAEQAGQLDKARQLYARARQKQPAEPAAWVGLAALEAGAGRSAEAERLLLQARRLAPADERVLRGLLRLYQAQSNQRATAFLESLPPPSRQLFAAQLRDLRVAALLQQADAALQAGDGPGEARLLQQARQLTPDDPWLTYRLAGRLAELGRRAEGDALFADLLGRQGASQPARYAHALYLSGAERDAPALDSLRAIPVAEWNADTRALAERLQRRQLLNRAEALRAAGQEPAAIALLEGQPSLPAEDLLRLAGWAQARGAHEQALAYLQRIDAAQAESAEARLGEVESLLALGRAAPARATLQGLAEFPAEQRNLRRRVAGAWMALGDLGQARTRIEQLLAEGGDSDPLLLRDAARLHSATAPQQALDLYAGALRDAGELAPQAVAPRDDRALTRASRPRDDDDWLARSLRAETEALYQRENPTVRVQHDHAWRNDDVTPGLSDVKQDTTMVQLDLPLAGGRGWLRLDEVNMDAGRFDTDADGLHREDFGSCAFPGLAGCVSTAQQARGTAFALGWQGGAWSFDLGRSPQGFEIGNWLGGVSYAWDAAGLGWTLTASRRALSNSLLSYAGAVDPRTGIRWGGVTANGASLGLSYDQGGDHGIWADLGQHWLRGENVADNQRTRLMAGYYYRLIERADQRLRTGLTVMHWRYAKDLGGYSLGQGGYYSPQRYSSLGVPVSYAWRNADWSLLLEGSLGWSWATTEDSAIYPLDALIAGPLAEAGALAPDFNQRTGTSGGAVGYRLSALAERRLSDHWVLGGGFTWQQSEDYAPSYAQLYLRYLFEPWQGALPLGGDSLTPYSEFK</sequence>
<evidence type="ECO:0000256" key="5">
    <source>
        <dbReference type="ARBA" id="ARBA00022803"/>
    </source>
</evidence>
<name>A0A1H2EG88_9GAMM</name>
<organism evidence="9 10">
    <name type="scientific">Geopseudomonas guangdongensis</name>
    <dbReference type="NCBI Taxonomy" id="1245526"/>
    <lineage>
        <taxon>Bacteria</taxon>
        <taxon>Pseudomonadati</taxon>
        <taxon>Pseudomonadota</taxon>
        <taxon>Gammaproteobacteria</taxon>
        <taxon>Pseudomonadales</taxon>
        <taxon>Pseudomonadaceae</taxon>
        <taxon>Geopseudomonas</taxon>
    </lineage>
</organism>
<evidence type="ECO:0000313" key="9">
    <source>
        <dbReference type="EMBL" id="SDT94019.1"/>
    </source>
</evidence>
<dbReference type="Pfam" id="PF05420">
    <property type="entry name" value="BCSC_C"/>
    <property type="match status" value="1"/>
</dbReference>
<accession>A0A1H2EG88</accession>
<evidence type="ECO:0000313" key="10">
    <source>
        <dbReference type="Proteomes" id="UP000243063"/>
    </source>
</evidence>
<dbReference type="SMART" id="SM00028">
    <property type="entry name" value="TPR"/>
    <property type="match status" value="5"/>
</dbReference>
<dbReference type="GO" id="GO:0019867">
    <property type="term" value="C:outer membrane"/>
    <property type="evidence" value="ECO:0007669"/>
    <property type="project" value="InterPro"/>
</dbReference>
<dbReference type="UniPathway" id="UPA00694"/>
<comment type="pathway">
    <text evidence="2">Glycan metabolism; bacterial cellulose biosynthesis.</text>
</comment>
<evidence type="ECO:0000256" key="2">
    <source>
        <dbReference type="ARBA" id="ARBA00005186"/>
    </source>
</evidence>
<dbReference type="NCBIfam" id="NF008520">
    <property type="entry name" value="PRK11447.1"/>
    <property type="match status" value="1"/>
</dbReference>
<comment type="function">
    <text evidence="1">Required for maximal bacterial cellulose synthesis.</text>
</comment>
<evidence type="ECO:0000256" key="7">
    <source>
        <dbReference type="SAM" id="SignalP"/>
    </source>
</evidence>
<gene>
    <name evidence="9" type="ORF">SAMN05216580_0573</name>
</gene>
<feature type="domain" description="Cellulose synthase operon C C-terminal" evidence="8">
    <location>
        <begin position="804"/>
        <end position="1143"/>
    </location>
</feature>
<dbReference type="InterPro" id="IPR011990">
    <property type="entry name" value="TPR-like_helical_dom_sf"/>
</dbReference>
<dbReference type="InterPro" id="IPR019734">
    <property type="entry name" value="TPR_rpt"/>
</dbReference>
<protein>
    <submittedName>
        <fullName evidence="9">Tetratricopeptide repeat-containing protein</fullName>
    </submittedName>
</protein>
<dbReference type="STRING" id="1245526.SAMN05216580_0573"/>
<dbReference type="AlphaFoldDB" id="A0A1H2EG88"/>
<dbReference type="OrthoDB" id="174989at2"/>
<dbReference type="PANTHER" id="PTHR45586:SF14">
    <property type="entry name" value="TETRATRICOPEPTIDE TPR_2 REPEAT PROTEIN"/>
    <property type="match status" value="1"/>
</dbReference>
<dbReference type="EMBL" id="LT629780">
    <property type="protein sequence ID" value="SDT94019.1"/>
    <property type="molecule type" value="Genomic_DNA"/>
</dbReference>
<evidence type="ECO:0000256" key="6">
    <source>
        <dbReference type="ARBA" id="ARBA00022916"/>
    </source>
</evidence>
<evidence type="ECO:0000256" key="1">
    <source>
        <dbReference type="ARBA" id="ARBA00003476"/>
    </source>
</evidence>